<dbReference type="InterPro" id="IPR003848">
    <property type="entry name" value="DUF218"/>
</dbReference>
<dbReference type="Proteomes" id="UP000036771">
    <property type="component" value="Unassembled WGS sequence"/>
</dbReference>
<keyword evidence="1" id="KW-0472">Membrane</keyword>
<proteinExistence type="predicted"/>
<dbReference type="STRING" id="1629334.Cva_01515"/>
<dbReference type="Pfam" id="PF02698">
    <property type="entry name" value="DUF218"/>
    <property type="match status" value="1"/>
</dbReference>
<keyword evidence="1" id="KW-1133">Transmembrane helix</keyword>
<evidence type="ECO:0000256" key="1">
    <source>
        <dbReference type="SAM" id="Phobius"/>
    </source>
</evidence>
<keyword evidence="1" id="KW-0812">Transmembrane</keyword>
<name>A0A0K8ME96_9PROT</name>
<dbReference type="GO" id="GO:0005886">
    <property type="term" value="C:plasma membrane"/>
    <property type="evidence" value="ECO:0007669"/>
    <property type="project" value="TreeGrafter"/>
</dbReference>
<feature type="transmembrane region" description="Helical" evidence="1">
    <location>
        <begin position="5"/>
        <end position="25"/>
    </location>
</feature>
<dbReference type="GO" id="GO:0043164">
    <property type="term" value="P:Gram-negative-bacterium-type cell wall biogenesis"/>
    <property type="evidence" value="ECO:0007669"/>
    <property type="project" value="TreeGrafter"/>
</dbReference>
<evidence type="ECO:0000313" key="4">
    <source>
        <dbReference type="Proteomes" id="UP000036771"/>
    </source>
</evidence>
<evidence type="ECO:0000313" key="3">
    <source>
        <dbReference type="EMBL" id="GAO98846.1"/>
    </source>
</evidence>
<protein>
    <recommendedName>
        <fullName evidence="2">DUF218 domain-containing protein</fullName>
    </recommendedName>
</protein>
<accession>A0A0K8ME96</accession>
<dbReference type="PANTHER" id="PTHR30336:SF4">
    <property type="entry name" value="ENVELOPE BIOGENESIS FACTOR ELYC"/>
    <property type="match status" value="1"/>
</dbReference>
<reference evidence="3 4" key="1">
    <citation type="submission" date="2015-03" db="EMBL/GenBank/DDBJ databases">
        <title>Caedibacter varicaedens, whole genome shotgun sequence.</title>
        <authorList>
            <person name="Suzuki H."/>
            <person name="Dapper A.L."/>
            <person name="Gibson A.K."/>
            <person name="Jackson C."/>
            <person name="Lee H."/>
            <person name="Pejaver V.R."/>
            <person name="Doak T."/>
            <person name="Lynch M."/>
        </authorList>
    </citation>
    <scope>NUCLEOTIDE SEQUENCE [LARGE SCALE GENOMIC DNA]</scope>
</reference>
<dbReference type="GO" id="GO:0000270">
    <property type="term" value="P:peptidoglycan metabolic process"/>
    <property type="evidence" value="ECO:0007669"/>
    <property type="project" value="TreeGrafter"/>
</dbReference>
<dbReference type="InterPro" id="IPR051599">
    <property type="entry name" value="Cell_Envelope_Assoc"/>
</dbReference>
<sequence>MNRFIIYFIAAIFFLWGGGLAWFVLTIPVHVDNPSQKTDAIVVLTGGAERIETALKLIDSQLAKKLLISGVNPQTTLKDILRTASVSCKNLDPSLIDLDYRSDSTYENAEQTAKWVCNHNFTSVRLVTAHYHIHRSLLEFCQRLSNVQIIVHPIVPRIFQKEDWFWNPDAWTILGREYHKYLGALLRYSLHSIFPSFQQGIA</sequence>
<gene>
    <name evidence="3" type="ORF">Cva_01515</name>
</gene>
<organism evidence="3 4">
    <name type="scientific">Caedimonas varicaedens</name>
    <dbReference type="NCBI Taxonomy" id="1629334"/>
    <lineage>
        <taxon>Bacteria</taxon>
        <taxon>Pseudomonadati</taxon>
        <taxon>Pseudomonadota</taxon>
        <taxon>Alphaproteobacteria</taxon>
        <taxon>Holosporales</taxon>
        <taxon>Caedimonadaceae</taxon>
        <taxon>Caedimonas</taxon>
    </lineage>
</organism>
<dbReference type="AlphaFoldDB" id="A0A0K8ME96"/>
<dbReference type="Gene3D" id="3.40.50.620">
    <property type="entry name" value="HUPs"/>
    <property type="match status" value="1"/>
</dbReference>
<dbReference type="CDD" id="cd06259">
    <property type="entry name" value="YdcF-like"/>
    <property type="match status" value="1"/>
</dbReference>
<feature type="domain" description="DUF218" evidence="2">
    <location>
        <begin position="39"/>
        <end position="177"/>
    </location>
</feature>
<evidence type="ECO:0000259" key="2">
    <source>
        <dbReference type="Pfam" id="PF02698"/>
    </source>
</evidence>
<keyword evidence="4" id="KW-1185">Reference proteome</keyword>
<comment type="caution">
    <text evidence="3">The sequence shown here is derived from an EMBL/GenBank/DDBJ whole genome shotgun (WGS) entry which is preliminary data.</text>
</comment>
<dbReference type="InterPro" id="IPR014729">
    <property type="entry name" value="Rossmann-like_a/b/a_fold"/>
</dbReference>
<dbReference type="EMBL" id="BBVC01000097">
    <property type="protein sequence ID" value="GAO98846.1"/>
    <property type="molecule type" value="Genomic_DNA"/>
</dbReference>
<dbReference type="OrthoDB" id="9812311at2"/>
<dbReference type="PANTHER" id="PTHR30336">
    <property type="entry name" value="INNER MEMBRANE PROTEIN, PROBABLE PERMEASE"/>
    <property type="match status" value="1"/>
</dbReference>